<evidence type="ECO:0000313" key="2">
    <source>
        <dbReference type="Proteomes" id="UP000272888"/>
    </source>
</evidence>
<proteinExistence type="predicted"/>
<dbReference type="RefSeq" id="WP_120648460.1">
    <property type="nucleotide sequence ID" value="NZ_RAWB01000858.1"/>
</dbReference>
<dbReference type="AlphaFoldDB" id="A0A3A8NAW1"/>
<dbReference type="Pfam" id="PF02566">
    <property type="entry name" value="OsmC"/>
    <property type="match status" value="1"/>
</dbReference>
<dbReference type="InterPro" id="IPR015946">
    <property type="entry name" value="KH_dom-like_a/b"/>
</dbReference>
<name>A0A3A8NAW1_9BACT</name>
<dbReference type="SUPFAM" id="SSF82784">
    <property type="entry name" value="OsmC-like"/>
    <property type="match status" value="1"/>
</dbReference>
<dbReference type="Proteomes" id="UP000272888">
    <property type="component" value="Unassembled WGS sequence"/>
</dbReference>
<dbReference type="SUPFAM" id="SSF53474">
    <property type="entry name" value="alpha/beta-Hydrolases"/>
    <property type="match status" value="1"/>
</dbReference>
<dbReference type="PROSITE" id="PS51257">
    <property type="entry name" value="PROKAR_LIPOPROTEIN"/>
    <property type="match status" value="1"/>
</dbReference>
<dbReference type="InterPro" id="IPR029058">
    <property type="entry name" value="AB_hydrolase_fold"/>
</dbReference>
<gene>
    <name evidence="1" type="ORF">D7V93_41275</name>
</gene>
<keyword evidence="2" id="KW-1185">Reference proteome</keyword>
<dbReference type="Gene3D" id="3.40.50.1820">
    <property type="entry name" value="alpha/beta hydrolase"/>
    <property type="match status" value="1"/>
</dbReference>
<dbReference type="PANTHER" id="PTHR39624">
    <property type="entry name" value="PROTEIN INVOLVED IN RIMO-MEDIATED BETA-METHYLTHIOLATION OF RIBOSOMAL PROTEIN S12 YCAO"/>
    <property type="match status" value="1"/>
</dbReference>
<comment type="caution">
    <text evidence="1">The sequence shown here is derived from an EMBL/GenBank/DDBJ whole genome shotgun (WGS) entry which is preliminary data.</text>
</comment>
<protein>
    <submittedName>
        <fullName evidence="1">OsmC family protein</fullName>
    </submittedName>
</protein>
<evidence type="ECO:0000313" key="1">
    <source>
        <dbReference type="EMBL" id="RKH38305.1"/>
    </source>
</evidence>
<organism evidence="1 2">
    <name type="scientific">Corallococcus llansteffanensis</name>
    <dbReference type="NCBI Taxonomy" id="2316731"/>
    <lineage>
        <taxon>Bacteria</taxon>
        <taxon>Pseudomonadati</taxon>
        <taxon>Myxococcota</taxon>
        <taxon>Myxococcia</taxon>
        <taxon>Myxococcales</taxon>
        <taxon>Cystobacterineae</taxon>
        <taxon>Myxococcaceae</taxon>
        <taxon>Corallococcus</taxon>
    </lineage>
</organism>
<dbReference type="InterPro" id="IPR036102">
    <property type="entry name" value="OsmC/Ohrsf"/>
</dbReference>
<accession>A0A3A8NAW1</accession>
<dbReference type="InterPro" id="IPR003718">
    <property type="entry name" value="OsmC/Ohr_fam"/>
</dbReference>
<dbReference type="EMBL" id="RAWB01000858">
    <property type="protein sequence ID" value="RKH38305.1"/>
    <property type="molecule type" value="Genomic_DNA"/>
</dbReference>
<reference evidence="2" key="1">
    <citation type="submission" date="2018-09" db="EMBL/GenBank/DDBJ databases">
        <authorList>
            <person name="Livingstone P.G."/>
            <person name="Whitworth D.E."/>
        </authorList>
    </citation>
    <scope>NUCLEOTIDE SEQUENCE [LARGE SCALE GENOMIC DNA]</scope>
    <source>
        <strain evidence="2">CA051B</strain>
    </source>
</reference>
<dbReference type="Gene3D" id="3.30.300.20">
    <property type="match status" value="1"/>
</dbReference>
<sequence length="400" mass="42342">MTPREVSFPGGGGRLELPSGAPAASAVLVSCFACVGHSPGPQRLARALVSRGFAVLRLDFTKGADGASAEGPPDTVPGVDTVVAASAWLSERVPVPRLLVGHSLGGTAVLAALPRLPDVTAVALVNAPVGADTLRALLPPGERGAEAGDVALGPGRLRLHRDFLRAIDAEAVAEALGAFEGALLVMQAPEDRYVGLERVRGLLARARRPASLVMLDGADHFLSRPADAAYAADVLGPWATRHVAPLREREEPLPEGQVEVHGASEGGLAQDIRVGTHRLRADEPRALGGQDSGPSPYGLLAAALGACTSMTMRLYADQHGWPLTGVRVRLNHDKVHAKDCAECESRVGRVDRLERLVRLEGPLTDEQRARLLHIADLCPVHRTLESKVDVLTRWDDSFTE</sequence>
<dbReference type="PANTHER" id="PTHR39624:SF2">
    <property type="entry name" value="OSMC-LIKE PROTEIN"/>
    <property type="match status" value="1"/>
</dbReference>